<protein>
    <submittedName>
        <fullName evidence="2">ABC transporter permease</fullName>
    </submittedName>
</protein>
<evidence type="ECO:0000256" key="1">
    <source>
        <dbReference type="SAM" id="Phobius"/>
    </source>
</evidence>
<feature type="non-terminal residue" evidence="2">
    <location>
        <position position="1"/>
    </location>
</feature>
<evidence type="ECO:0000313" key="3">
    <source>
        <dbReference type="Proteomes" id="UP000263273"/>
    </source>
</evidence>
<dbReference type="Proteomes" id="UP000263273">
    <property type="component" value="Unassembled WGS sequence"/>
</dbReference>
<reference evidence="2 3" key="1">
    <citation type="journal article" date="2018" name="Nat. Biotechnol.">
        <title>A standardized bacterial taxonomy based on genome phylogeny substantially revises the tree of life.</title>
        <authorList>
            <person name="Parks D.H."/>
            <person name="Chuvochina M."/>
            <person name="Waite D.W."/>
            <person name="Rinke C."/>
            <person name="Skarshewski A."/>
            <person name="Chaumeil P.A."/>
            <person name="Hugenholtz P."/>
        </authorList>
    </citation>
    <scope>NUCLEOTIDE SEQUENCE [LARGE SCALE GENOMIC DNA]</scope>
    <source>
        <strain evidence="2">UBA10948</strain>
    </source>
</reference>
<keyword evidence="1" id="KW-1133">Transmembrane helix</keyword>
<name>A0A354YXF7_9FIRM</name>
<feature type="non-terminal residue" evidence="2">
    <location>
        <position position="49"/>
    </location>
</feature>
<dbReference type="AlphaFoldDB" id="A0A354YXF7"/>
<gene>
    <name evidence="2" type="ORF">DDZ44_05635</name>
</gene>
<accession>A0A354YXF7</accession>
<keyword evidence="1" id="KW-0812">Transmembrane</keyword>
<comment type="caution">
    <text evidence="2">The sequence shown here is derived from an EMBL/GenBank/DDBJ whole genome shotgun (WGS) entry which is preliminary data.</text>
</comment>
<dbReference type="EMBL" id="DNZF01000122">
    <property type="protein sequence ID" value="HBK53396.1"/>
    <property type="molecule type" value="Genomic_DNA"/>
</dbReference>
<organism evidence="2 3">
    <name type="scientific">Syntrophomonas wolfei</name>
    <dbReference type="NCBI Taxonomy" id="863"/>
    <lineage>
        <taxon>Bacteria</taxon>
        <taxon>Bacillati</taxon>
        <taxon>Bacillota</taxon>
        <taxon>Clostridia</taxon>
        <taxon>Eubacteriales</taxon>
        <taxon>Syntrophomonadaceae</taxon>
        <taxon>Syntrophomonas</taxon>
    </lineage>
</organism>
<keyword evidence="1" id="KW-0472">Membrane</keyword>
<feature type="transmembrane region" description="Helical" evidence="1">
    <location>
        <begin position="20"/>
        <end position="46"/>
    </location>
</feature>
<proteinExistence type="predicted"/>
<sequence length="49" mass="4839">GVFISFRTLNMPDLTVDGSFVLGAAVSATLCSGGHPLVGLALAFAAGCL</sequence>
<evidence type="ECO:0000313" key="2">
    <source>
        <dbReference type="EMBL" id="HBK53396.1"/>
    </source>
</evidence>